<dbReference type="Pfam" id="PF07228">
    <property type="entry name" value="SpoIIE"/>
    <property type="match status" value="1"/>
</dbReference>
<dbReference type="InterPro" id="IPR003594">
    <property type="entry name" value="HATPase_dom"/>
</dbReference>
<dbReference type="RefSeq" id="WP_252809679.1">
    <property type="nucleotide sequence ID" value="NZ_BAAABM010000002.1"/>
</dbReference>
<dbReference type="PANTHER" id="PTHR35801">
    <property type="entry name" value="PHOSPHOSERINE PHOSPHATASE RSBX"/>
    <property type="match status" value="1"/>
</dbReference>
<evidence type="ECO:0000259" key="1">
    <source>
        <dbReference type="SMART" id="SM00331"/>
    </source>
</evidence>
<dbReference type="InterPro" id="IPR039248">
    <property type="entry name" value="Ptase_RsbX"/>
</dbReference>
<dbReference type="Gene3D" id="3.60.40.10">
    <property type="entry name" value="PPM-type phosphatase domain"/>
    <property type="match status" value="1"/>
</dbReference>
<protein>
    <submittedName>
        <fullName evidence="2">SpoIIE family protein phosphatase</fullName>
    </submittedName>
</protein>
<evidence type="ECO:0000313" key="3">
    <source>
        <dbReference type="Proteomes" id="UP001501822"/>
    </source>
</evidence>
<dbReference type="SUPFAM" id="SSF81606">
    <property type="entry name" value="PP2C-like"/>
    <property type="match status" value="1"/>
</dbReference>
<dbReference type="EMBL" id="BAAABM010000002">
    <property type="protein sequence ID" value="GAA0314539.1"/>
    <property type="molecule type" value="Genomic_DNA"/>
</dbReference>
<dbReference type="InterPro" id="IPR036890">
    <property type="entry name" value="HATPase_C_sf"/>
</dbReference>
<comment type="caution">
    <text evidence="2">The sequence shown here is derived from an EMBL/GenBank/DDBJ whole genome shotgun (WGS) entry which is preliminary data.</text>
</comment>
<dbReference type="Pfam" id="PF13581">
    <property type="entry name" value="HATPase_c_2"/>
    <property type="match status" value="1"/>
</dbReference>
<dbReference type="SMART" id="SM00331">
    <property type="entry name" value="PP2C_SIG"/>
    <property type="match status" value="1"/>
</dbReference>
<dbReference type="PANTHER" id="PTHR35801:SF1">
    <property type="entry name" value="PHOSPHOSERINE PHOSPHATASE RSBX"/>
    <property type="match status" value="1"/>
</dbReference>
<gene>
    <name evidence="2" type="ORF">GCM10010151_00780</name>
</gene>
<organism evidence="2 3">
    <name type="scientific">Actinoallomurus spadix</name>
    <dbReference type="NCBI Taxonomy" id="79912"/>
    <lineage>
        <taxon>Bacteria</taxon>
        <taxon>Bacillati</taxon>
        <taxon>Actinomycetota</taxon>
        <taxon>Actinomycetes</taxon>
        <taxon>Streptosporangiales</taxon>
        <taxon>Thermomonosporaceae</taxon>
        <taxon>Actinoallomurus</taxon>
    </lineage>
</organism>
<dbReference type="InterPro" id="IPR001932">
    <property type="entry name" value="PPM-type_phosphatase-like_dom"/>
</dbReference>
<dbReference type="Gene3D" id="3.30.565.10">
    <property type="entry name" value="Histidine kinase-like ATPase, C-terminal domain"/>
    <property type="match status" value="1"/>
</dbReference>
<name>A0ABP3FE10_9ACTN</name>
<accession>A0ABP3FE10</accession>
<dbReference type="Proteomes" id="UP001501822">
    <property type="component" value="Unassembled WGS sequence"/>
</dbReference>
<proteinExistence type="predicted"/>
<evidence type="ECO:0000313" key="2">
    <source>
        <dbReference type="EMBL" id="GAA0314539.1"/>
    </source>
</evidence>
<reference evidence="3" key="1">
    <citation type="journal article" date="2019" name="Int. J. Syst. Evol. Microbiol.">
        <title>The Global Catalogue of Microorganisms (GCM) 10K type strain sequencing project: providing services to taxonomists for standard genome sequencing and annotation.</title>
        <authorList>
            <consortium name="The Broad Institute Genomics Platform"/>
            <consortium name="The Broad Institute Genome Sequencing Center for Infectious Disease"/>
            <person name="Wu L."/>
            <person name="Ma J."/>
        </authorList>
    </citation>
    <scope>NUCLEOTIDE SEQUENCE [LARGE SCALE GENOMIC DNA]</scope>
    <source>
        <strain evidence="3">JCM 3146</strain>
    </source>
</reference>
<dbReference type="InterPro" id="IPR036457">
    <property type="entry name" value="PPM-type-like_dom_sf"/>
</dbReference>
<dbReference type="SUPFAM" id="SSF55874">
    <property type="entry name" value="ATPase domain of HSP90 chaperone/DNA topoisomerase II/histidine kinase"/>
    <property type="match status" value="1"/>
</dbReference>
<feature type="domain" description="PPM-type phosphatase" evidence="1">
    <location>
        <begin position="141"/>
        <end position="335"/>
    </location>
</feature>
<sequence>MSLRVQVGAGWDIPVSDESQVHGAVAASTSAARVARLDARSTARCELLATELATNLVKHAYGGRLLVSASANGVVQLITVDRGPGIPDVAVSMADGYTTTSSLGGGLGTCRRAATEFDLYSRPGQGTVVLARIGAADEEGTDGIEVGGVLTPHPTQSVAGDGYGVAWEGDRLTAVVVDGLGHGPAAAEARQAALDVAGRRTVTDVARLLREIDTALRTTRGAAAAVAQVDGWARRLTYGCTGNVTGRLYPPREGRSLLCVPGILGAGISARSHRVDSAGWTSPALLVLHTDGINGRWRLEDYPQVDRHHPAVLAALIWRDAHRGNDDATVVVIRTPTDKDPR</sequence>
<keyword evidence="3" id="KW-1185">Reference proteome</keyword>